<reference evidence="2 3" key="1">
    <citation type="submission" date="2021-03" db="EMBL/GenBank/DDBJ databases">
        <title>Genomic Encyclopedia of Type Strains, Phase IV (KMG-IV): sequencing the most valuable type-strain genomes for metagenomic binning, comparative biology and taxonomic classification.</title>
        <authorList>
            <person name="Goeker M."/>
        </authorList>
    </citation>
    <scope>NUCLEOTIDE SEQUENCE [LARGE SCALE GENOMIC DNA]</scope>
    <source>
        <strain evidence="2 3">DSM 23491</strain>
    </source>
</reference>
<proteinExistence type="predicted"/>
<comment type="caution">
    <text evidence="2">The sequence shown here is derived from an EMBL/GenBank/DDBJ whole genome shotgun (WGS) entry which is preliminary data.</text>
</comment>
<gene>
    <name evidence="2" type="ORF">J2Z20_001873</name>
</gene>
<dbReference type="PANTHER" id="PTHR30212:SF2">
    <property type="entry name" value="PROTEIN YIIM"/>
    <property type="match status" value="1"/>
</dbReference>
<protein>
    <submittedName>
        <fullName evidence="2">MOSC domain-containing protein YiiM</fullName>
    </submittedName>
</protein>
<dbReference type="InterPro" id="IPR005163">
    <property type="entry name" value="Tri_helical_YiiM-like"/>
</dbReference>
<dbReference type="InterPro" id="IPR011037">
    <property type="entry name" value="Pyrv_Knase-like_insert_dom_sf"/>
</dbReference>
<evidence type="ECO:0000313" key="2">
    <source>
        <dbReference type="EMBL" id="MBP1936991.1"/>
    </source>
</evidence>
<organism evidence="2 3">
    <name type="scientific">Paenibacillus sediminis</name>
    <dbReference type="NCBI Taxonomy" id="664909"/>
    <lineage>
        <taxon>Bacteria</taxon>
        <taxon>Bacillati</taxon>
        <taxon>Bacillota</taxon>
        <taxon>Bacilli</taxon>
        <taxon>Bacillales</taxon>
        <taxon>Paenibacillaceae</taxon>
        <taxon>Paenibacillus</taxon>
    </lineage>
</organism>
<dbReference type="EMBL" id="JAGGKP010000003">
    <property type="protein sequence ID" value="MBP1936991.1"/>
    <property type="molecule type" value="Genomic_DNA"/>
</dbReference>
<dbReference type="RefSeq" id="WP_209848572.1">
    <property type="nucleotide sequence ID" value="NZ_CBCRVE010000006.1"/>
</dbReference>
<dbReference type="Gene3D" id="2.40.33.20">
    <property type="entry name" value="PK beta-barrel domain-like"/>
    <property type="match status" value="1"/>
</dbReference>
<keyword evidence="3" id="KW-1185">Reference proteome</keyword>
<sequence length="215" mass="24647">MSKSVKIMNLAVGLPKKVTYSEGKEMDSAICKEEIEEVFLTVDGFRGDGVADLKHHGGRDRAVCIYPYEHYALWEQEFDVKLPPATFGENLTVTNMLEEDVCIGDVYQCGDAVIQVTQARVPCSTITNRTGFPRLMKRMVQEGFTGYLCRVLQEGTVRKDSEITLLKRHPAQISVMYTNETYFRRPQDVDAMRKILEVEELAEEWRISLEKRLEK</sequence>
<dbReference type="InterPro" id="IPR005302">
    <property type="entry name" value="MoCF_Sase_C"/>
</dbReference>
<name>A0ABS4H387_9BACL</name>
<dbReference type="PROSITE" id="PS51340">
    <property type="entry name" value="MOSC"/>
    <property type="match status" value="1"/>
</dbReference>
<feature type="domain" description="MOSC" evidence="1">
    <location>
        <begin position="32"/>
        <end position="166"/>
    </location>
</feature>
<dbReference type="Pfam" id="PF03475">
    <property type="entry name" value="YiiM_3-alpha"/>
    <property type="match status" value="1"/>
</dbReference>
<dbReference type="Pfam" id="PF03473">
    <property type="entry name" value="MOSC"/>
    <property type="match status" value="1"/>
</dbReference>
<accession>A0ABS4H387</accession>
<evidence type="ECO:0000259" key="1">
    <source>
        <dbReference type="PROSITE" id="PS51340"/>
    </source>
</evidence>
<dbReference type="PANTHER" id="PTHR30212">
    <property type="entry name" value="PROTEIN YIIM"/>
    <property type="match status" value="1"/>
</dbReference>
<dbReference type="InterPro" id="IPR052353">
    <property type="entry name" value="Benzoxazolinone_Detox_Enz"/>
</dbReference>
<dbReference type="Proteomes" id="UP001519273">
    <property type="component" value="Unassembled WGS sequence"/>
</dbReference>
<evidence type="ECO:0000313" key="3">
    <source>
        <dbReference type="Proteomes" id="UP001519273"/>
    </source>
</evidence>
<dbReference type="SUPFAM" id="SSF50800">
    <property type="entry name" value="PK beta-barrel domain-like"/>
    <property type="match status" value="1"/>
</dbReference>